<evidence type="ECO:0000313" key="3">
    <source>
        <dbReference type="Proteomes" id="UP000196778"/>
    </source>
</evidence>
<evidence type="ECO:0000256" key="1">
    <source>
        <dbReference type="SAM" id="Phobius"/>
    </source>
</evidence>
<gene>
    <name evidence="2" type="ORF">FM119_08945</name>
</gene>
<accession>A0A1R4JQY0</accession>
<feature type="transmembrane region" description="Helical" evidence="1">
    <location>
        <begin position="28"/>
        <end position="46"/>
    </location>
</feature>
<proteinExistence type="predicted"/>
<name>A0A1R4JQY0_9MICO</name>
<keyword evidence="1" id="KW-1133">Transmembrane helix</keyword>
<organism evidence="2 3">
    <name type="scientific">Mycetocola reblochoni REB411</name>
    <dbReference type="NCBI Taxonomy" id="1255698"/>
    <lineage>
        <taxon>Bacteria</taxon>
        <taxon>Bacillati</taxon>
        <taxon>Actinomycetota</taxon>
        <taxon>Actinomycetes</taxon>
        <taxon>Micrococcales</taxon>
        <taxon>Microbacteriaceae</taxon>
        <taxon>Mycetocola</taxon>
    </lineage>
</organism>
<sequence>MVVVWALALAIVLIVALGTPLALRFPVLYAGAAIMVPIAFFVQMLGGSSHGYINRVAASLTGAFAVFVVGGGAIAVISAVQG</sequence>
<dbReference type="Proteomes" id="UP000196778">
    <property type="component" value="Unassembled WGS sequence"/>
</dbReference>
<keyword evidence="3" id="KW-1185">Reference proteome</keyword>
<evidence type="ECO:0000313" key="2">
    <source>
        <dbReference type="EMBL" id="SJN34354.1"/>
    </source>
</evidence>
<feature type="transmembrane region" description="Helical" evidence="1">
    <location>
        <begin position="58"/>
        <end position="80"/>
    </location>
</feature>
<reference evidence="3" key="1">
    <citation type="submission" date="2017-02" db="EMBL/GenBank/DDBJ databases">
        <authorList>
            <person name="Dridi B."/>
        </authorList>
    </citation>
    <scope>NUCLEOTIDE SEQUENCE [LARGE SCALE GENOMIC DNA]</scope>
    <source>
        <strain evidence="3">EB411</strain>
    </source>
</reference>
<dbReference type="AlphaFoldDB" id="A0A1R4JQY0"/>
<protein>
    <submittedName>
        <fullName evidence="2">Uncharacterized protein</fullName>
    </submittedName>
</protein>
<keyword evidence="1" id="KW-0472">Membrane</keyword>
<keyword evidence="1" id="KW-0812">Transmembrane</keyword>
<dbReference type="EMBL" id="FUKR01000050">
    <property type="protein sequence ID" value="SJN34354.1"/>
    <property type="molecule type" value="Genomic_DNA"/>
</dbReference>